<gene>
    <name evidence="2" type="ORF">VC82_260</name>
</gene>
<organism evidence="2 3">
    <name type="scientific">Flagellimonas lutaonensis</name>
    <dbReference type="NCBI Taxonomy" id="516051"/>
    <lineage>
        <taxon>Bacteria</taxon>
        <taxon>Pseudomonadati</taxon>
        <taxon>Bacteroidota</taxon>
        <taxon>Flavobacteriia</taxon>
        <taxon>Flavobacteriales</taxon>
        <taxon>Flavobacteriaceae</taxon>
        <taxon>Flagellimonas</taxon>
    </lineage>
</organism>
<feature type="transmembrane region" description="Helical" evidence="1">
    <location>
        <begin position="87"/>
        <end position="112"/>
    </location>
</feature>
<keyword evidence="1" id="KW-1133">Transmembrane helix</keyword>
<sequence>MAWFLHPMILSTFEIHEKDVMRNFLKLKKNKDFEYKPRYYKGEGNPFKIEHKLDKFRSTAHTQRGLKNKVNSAIEDLKVEGDKNLKLRFWIIVAVLVLIFLFIIDFDLSIFLNP</sequence>
<dbReference type="Proteomes" id="UP000032726">
    <property type="component" value="Chromosome"/>
</dbReference>
<protein>
    <submittedName>
        <fullName evidence="2">Riboflavin synthase subunit beta</fullName>
    </submittedName>
</protein>
<evidence type="ECO:0000313" key="3">
    <source>
        <dbReference type="Proteomes" id="UP000032726"/>
    </source>
</evidence>
<dbReference type="HOGENOM" id="CLU_170285_0_0_10"/>
<dbReference type="KEGG" id="mlt:VC82_260"/>
<dbReference type="STRING" id="516051.VC82_260"/>
<dbReference type="AlphaFoldDB" id="A0A0D5YQ16"/>
<keyword evidence="3" id="KW-1185">Reference proteome</keyword>
<keyword evidence="1" id="KW-0472">Membrane</keyword>
<dbReference type="EMBL" id="CP011071">
    <property type="protein sequence ID" value="AKA33946.1"/>
    <property type="molecule type" value="Genomic_DNA"/>
</dbReference>
<dbReference type="PATRIC" id="fig|516051.4.peg.269"/>
<proteinExistence type="predicted"/>
<keyword evidence="1" id="KW-0812">Transmembrane</keyword>
<evidence type="ECO:0000256" key="1">
    <source>
        <dbReference type="SAM" id="Phobius"/>
    </source>
</evidence>
<evidence type="ECO:0000313" key="2">
    <source>
        <dbReference type="EMBL" id="AKA33946.1"/>
    </source>
</evidence>
<reference evidence="2 3" key="1">
    <citation type="submission" date="2015-03" db="EMBL/GenBank/DDBJ databases">
        <title>Complete genome sequence of Muricauda lutaonensis CC-HSB-11T, isolated from a coastal hot spring.</title>
        <authorList>
            <person name="Kim K.M."/>
        </authorList>
    </citation>
    <scope>NUCLEOTIDE SEQUENCE [LARGE SCALE GENOMIC DNA]</scope>
    <source>
        <strain evidence="2 3">CC-HSB-11</strain>
    </source>
</reference>
<name>A0A0D5YQ16_9FLAO</name>
<accession>A0A0D5YQ16</accession>